<protein>
    <submittedName>
        <fullName evidence="1">Uncharacterized protein</fullName>
    </submittedName>
</protein>
<accession>A0A1L7AB71</accession>
<evidence type="ECO:0000313" key="1">
    <source>
        <dbReference type="EMBL" id="APT56045.1"/>
    </source>
</evidence>
<proteinExistence type="predicted"/>
<dbReference type="AlphaFoldDB" id="A0A1L7AB71"/>
<dbReference type="EMBL" id="CP015583">
    <property type="protein sequence ID" value="APT56045.1"/>
    <property type="molecule type" value="Genomic_DNA"/>
</dbReference>
<sequence length="136" mass="13917">MPVNLSDFRGMRVFLLLLPLLLAGCGGRGIGLTWEAAPAAASAASPNLPMPPARQADAIGAFVGQAQPGQQASLPLPDGGRVASVRVVRAYDAASGRPCREVQIGGAPGSRVYCQDPALGWVPTRPLLSGGTFGQL</sequence>
<gene>
    <name evidence="1" type="ORF">RGI145_01855</name>
</gene>
<organism evidence="1 2">
    <name type="scientific">Roseomonas gilardii</name>
    <dbReference type="NCBI Taxonomy" id="257708"/>
    <lineage>
        <taxon>Bacteria</taxon>
        <taxon>Pseudomonadati</taxon>
        <taxon>Pseudomonadota</taxon>
        <taxon>Alphaproteobacteria</taxon>
        <taxon>Acetobacterales</taxon>
        <taxon>Roseomonadaceae</taxon>
        <taxon>Roseomonas</taxon>
    </lineage>
</organism>
<dbReference type="Proteomes" id="UP000185494">
    <property type="component" value="Chromosome 1"/>
</dbReference>
<name>A0A1L7AB71_9PROT</name>
<dbReference type="KEGG" id="rgi:RGI145_01855"/>
<dbReference type="STRING" id="257708.RGI145_01855"/>
<evidence type="ECO:0000313" key="2">
    <source>
        <dbReference type="Proteomes" id="UP000185494"/>
    </source>
</evidence>
<reference evidence="1 2" key="1">
    <citation type="submission" date="2016-05" db="EMBL/GenBank/DDBJ databases">
        <title>Complete Genome and Methylome Analysis of Psychrotrophic Bacterial Isolates from Antarctic Lake Untersee.</title>
        <authorList>
            <person name="Fomenkov A."/>
            <person name="Akimov V.N."/>
            <person name="Vasilyeva L.V."/>
            <person name="Andersen D."/>
            <person name="Vincze T."/>
            <person name="Roberts R.J."/>
        </authorList>
    </citation>
    <scope>NUCLEOTIDE SEQUENCE [LARGE SCALE GENOMIC DNA]</scope>
    <source>
        <strain evidence="1 2">U14-5</strain>
    </source>
</reference>